<dbReference type="EMBL" id="MT939242">
    <property type="protein sequence ID" value="QOI68878.1"/>
    <property type="molecule type" value="Genomic_DNA"/>
</dbReference>
<feature type="transmembrane region" description="Helical" evidence="1">
    <location>
        <begin position="41"/>
        <end position="63"/>
    </location>
</feature>
<accession>A0A7L8ZIJ6</accession>
<dbReference type="Proteomes" id="UP000593991">
    <property type="component" value="Segment"/>
</dbReference>
<keyword evidence="1" id="KW-0812">Transmembrane</keyword>
<protein>
    <submittedName>
        <fullName evidence="2">Uncharacterized protein</fullName>
    </submittedName>
</protein>
<reference evidence="2 3" key="1">
    <citation type="submission" date="2020-08" db="EMBL/GenBank/DDBJ databases">
        <authorList>
            <person name="Canfield G.S."/>
            <person name="Duerkop B.A."/>
        </authorList>
    </citation>
    <scope>NUCLEOTIDE SEQUENCE [LARGE SCALE GENOMIC DNA]</scope>
</reference>
<keyword evidence="1" id="KW-0472">Membrane</keyword>
<proteinExistence type="predicted"/>
<keyword evidence="1" id="KW-1133">Transmembrane helix</keyword>
<keyword evidence="3" id="KW-1185">Reference proteome</keyword>
<organism evidence="2 3">
    <name type="scientific">Enterococcus phage 9184</name>
    <dbReference type="NCBI Taxonomy" id="2763103"/>
    <lineage>
        <taxon>Viruses</taxon>
        <taxon>Duplodnaviria</taxon>
        <taxon>Heunggongvirae</taxon>
        <taxon>Uroviricota</taxon>
        <taxon>Caudoviricetes</taxon>
        <taxon>Thiercelinvirus</taxon>
        <taxon>Thiercelinvirus v9184</taxon>
    </lineage>
</organism>
<evidence type="ECO:0000313" key="2">
    <source>
        <dbReference type="EMBL" id="QOI68878.1"/>
    </source>
</evidence>
<feature type="transmembrane region" description="Helical" evidence="1">
    <location>
        <begin position="17"/>
        <end position="35"/>
    </location>
</feature>
<gene>
    <name evidence="2" type="ORF">phi9184_ORF059</name>
</gene>
<evidence type="ECO:0000313" key="3">
    <source>
        <dbReference type="Proteomes" id="UP000593991"/>
    </source>
</evidence>
<name>A0A7L8ZIJ6_9CAUD</name>
<sequence length="76" mass="8880">MSYIKSILRAFKTNEKVLYKLALTLTIVFSLTYLPSLILVYLIRTLCIGFIVMILITLIYIGIKDAQFRRKKHINN</sequence>
<evidence type="ECO:0000256" key="1">
    <source>
        <dbReference type="SAM" id="Phobius"/>
    </source>
</evidence>